<evidence type="ECO:0000256" key="7">
    <source>
        <dbReference type="ARBA" id="ARBA00038179"/>
    </source>
</evidence>
<evidence type="ECO:0000256" key="6">
    <source>
        <dbReference type="ARBA" id="ARBA00023034"/>
    </source>
</evidence>
<evidence type="ECO:0000256" key="4">
    <source>
        <dbReference type="ARBA" id="ARBA00022824"/>
    </source>
</evidence>
<keyword evidence="5" id="KW-0931">ER-Golgi transport</keyword>
<dbReference type="Proteomes" id="UP000035681">
    <property type="component" value="Unplaced"/>
</dbReference>
<dbReference type="GO" id="GO:0006888">
    <property type="term" value="P:endoplasmic reticulum to Golgi vesicle-mediated transport"/>
    <property type="evidence" value="ECO:0007669"/>
    <property type="project" value="TreeGrafter"/>
</dbReference>
<dbReference type="GO" id="GO:0005794">
    <property type="term" value="C:Golgi apparatus"/>
    <property type="evidence" value="ECO:0007669"/>
    <property type="project" value="UniProtKB-SubCell"/>
</dbReference>
<comment type="function">
    <text evidence="9">Core component of the TRAPP complexes which has a function of guanine nucleotide exchange factor activity for Rab1 GTPase. Plays a role in vesicular transport from endoplasmic reticulum to Golgi and autophagy. May play a role in dendrite postsynaptic membrane trafficking.</text>
</comment>
<evidence type="ECO:0000313" key="11">
    <source>
        <dbReference type="Proteomes" id="UP000035681"/>
    </source>
</evidence>
<evidence type="ECO:0000256" key="5">
    <source>
        <dbReference type="ARBA" id="ARBA00022892"/>
    </source>
</evidence>
<evidence type="ECO:0000256" key="10">
    <source>
        <dbReference type="ARBA" id="ARBA00046941"/>
    </source>
</evidence>
<keyword evidence="11" id="KW-1185">Reference proteome</keyword>
<comment type="subunit">
    <text evidence="10">Component of the multisubunit TRAPP (transport protein particle) complex, which includes at least TRAPPC2, TRAPPC2L, TRAPPC3, TRAPPC3L, TRAPPC4, TRAPPC5, TRAPPC8, TRAPPC9, TRAPPC10, TRAPPC11 and TRAPPC12. Interacts with SDC2.</text>
</comment>
<name>A0AAF5DEQ4_STRER</name>
<comment type="similarity">
    <text evidence="7">Belongs to the TRAPP small subunits family. TRAPPC4 subfamily.</text>
</comment>
<dbReference type="GO" id="GO:0005783">
    <property type="term" value="C:endoplasmic reticulum"/>
    <property type="evidence" value="ECO:0007669"/>
    <property type="project" value="UniProtKB-SubCell"/>
</dbReference>
<keyword evidence="6" id="KW-0333">Golgi apparatus</keyword>
<dbReference type="InterPro" id="IPR011012">
    <property type="entry name" value="Longin-like_dom_sf"/>
</dbReference>
<evidence type="ECO:0000256" key="8">
    <source>
        <dbReference type="ARBA" id="ARBA00039791"/>
    </source>
</evidence>
<dbReference type="SMART" id="SM01399">
    <property type="entry name" value="Sybindin"/>
    <property type="match status" value="1"/>
</dbReference>
<keyword evidence="4" id="KW-0256">Endoplasmic reticulum</keyword>
<reference evidence="12" key="1">
    <citation type="submission" date="2024-02" db="UniProtKB">
        <authorList>
            <consortium name="WormBaseParasite"/>
        </authorList>
    </citation>
    <scope>IDENTIFICATION</scope>
</reference>
<dbReference type="PANTHER" id="PTHR23249">
    <property type="entry name" value="TRAFFICKING PROTEIN PARTICLE COMPLEX SUBUNIT"/>
    <property type="match status" value="1"/>
</dbReference>
<evidence type="ECO:0000256" key="2">
    <source>
        <dbReference type="ARBA" id="ARBA00004555"/>
    </source>
</evidence>
<dbReference type="Pfam" id="PF04099">
    <property type="entry name" value="Sybindin"/>
    <property type="match status" value="1"/>
</dbReference>
<dbReference type="Gene3D" id="3.30.450.70">
    <property type="match status" value="1"/>
</dbReference>
<keyword evidence="3" id="KW-0813">Transport</keyword>
<dbReference type="WBParaSite" id="TCONS_00010632.p1">
    <property type="protein sequence ID" value="TCONS_00010632.p1"/>
    <property type="gene ID" value="XLOC_004021"/>
</dbReference>
<evidence type="ECO:0000256" key="3">
    <source>
        <dbReference type="ARBA" id="ARBA00022448"/>
    </source>
</evidence>
<evidence type="ECO:0000313" key="12">
    <source>
        <dbReference type="WBParaSite" id="TCONS_00010632.p1"/>
    </source>
</evidence>
<dbReference type="AlphaFoldDB" id="A0AAF5DEQ4"/>
<proteinExistence type="inferred from homology"/>
<sequence>VDGSINVAFKAGSLIYSWENKANESISVEKTYEWPLDVKLNYIDQKATVVFGENDKVKLRYTISAINKLNVINGKFIENDKEQDILEYLENESNYPLTLTFNSPQLTANEKIILSSMFHSLYTIAAQVSPTPKSYGIECLETTQFKLHCFQSLTGVKFIAVVSESFTQSIDGLLRKIYEIYADYALKDPFYAIDMPIRCEKFDDALNTTLEKYENTSMVSEINTLSKIEGVTGYMIINDGELIRSGGDLEGNVEKAEVIMKLLSACSGHHLTAINEKWNCLTIEFENVLYGITVSSSMKHTVVIRKNCST</sequence>
<dbReference type="SUPFAM" id="SSF64356">
    <property type="entry name" value="SNARE-like"/>
    <property type="match status" value="1"/>
</dbReference>
<dbReference type="GO" id="GO:0030008">
    <property type="term" value="C:TRAPP complex"/>
    <property type="evidence" value="ECO:0007669"/>
    <property type="project" value="InterPro"/>
</dbReference>
<comment type="subcellular location">
    <subcellularLocation>
        <location evidence="1">Endoplasmic reticulum</location>
    </subcellularLocation>
    <subcellularLocation>
        <location evidence="2">Golgi apparatus</location>
    </subcellularLocation>
</comment>
<accession>A0AAF5DEQ4</accession>
<evidence type="ECO:0000256" key="1">
    <source>
        <dbReference type="ARBA" id="ARBA00004240"/>
    </source>
</evidence>
<dbReference type="CDD" id="cd14856">
    <property type="entry name" value="TRAPPC4_synbindin"/>
    <property type="match status" value="1"/>
</dbReference>
<protein>
    <recommendedName>
        <fullName evidence="8">Trafficking protein particle complex subunit 4</fullName>
    </recommendedName>
</protein>
<dbReference type="InterPro" id="IPR007233">
    <property type="entry name" value="TRAPPC"/>
</dbReference>
<evidence type="ECO:0000256" key="9">
    <source>
        <dbReference type="ARBA" id="ARBA00046052"/>
    </source>
</evidence>
<dbReference type="PANTHER" id="PTHR23249:SF15">
    <property type="entry name" value="TRAFFICKING PROTEIN PARTICLE COMPLEX SUBUNIT 4"/>
    <property type="match status" value="1"/>
</dbReference>
<organism evidence="11 12">
    <name type="scientific">Strongyloides stercoralis</name>
    <name type="common">Threadworm</name>
    <dbReference type="NCBI Taxonomy" id="6248"/>
    <lineage>
        <taxon>Eukaryota</taxon>
        <taxon>Metazoa</taxon>
        <taxon>Ecdysozoa</taxon>
        <taxon>Nematoda</taxon>
        <taxon>Chromadorea</taxon>
        <taxon>Rhabditida</taxon>
        <taxon>Tylenchina</taxon>
        <taxon>Panagrolaimomorpha</taxon>
        <taxon>Strongyloidoidea</taxon>
        <taxon>Strongyloididae</taxon>
        <taxon>Strongyloides</taxon>
    </lineage>
</organism>